<organism evidence="10 11">
    <name type="scientific">Oedothorax gibbosus</name>
    <dbReference type="NCBI Taxonomy" id="931172"/>
    <lineage>
        <taxon>Eukaryota</taxon>
        <taxon>Metazoa</taxon>
        <taxon>Ecdysozoa</taxon>
        <taxon>Arthropoda</taxon>
        <taxon>Chelicerata</taxon>
        <taxon>Arachnida</taxon>
        <taxon>Araneae</taxon>
        <taxon>Araneomorphae</taxon>
        <taxon>Entelegynae</taxon>
        <taxon>Araneoidea</taxon>
        <taxon>Linyphiidae</taxon>
        <taxon>Erigoninae</taxon>
        <taxon>Oedothorax</taxon>
    </lineage>
</organism>
<evidence type="ECO:0000256" key="6">
    <source>
        <dbReference type="ARBA" id="ARBA00023157"/>
    </source>
</evidence>
<dbReference type="InterPro" id="IPR007110">
    <property type="entry name" value="Ig-like_dom"/>
</dbReference>
<dbReference type="Gene3D" id="2.60.40.10">
    <property type="entry name" value="Immunoglobulins"/>
    <property type="match status" value="3"/>
</dbReference>
<evidence type="ECO:0000256" key="4">
    <source>
        <dbReference type="ARBA" id="ARBA00022737"/>
    </source>
</evidence>
<evidence type="ECO:0000313" key="10">
    <source>
        <dbReference type="EMBL" id="KAG8177037.1"/>
    </source>
</evidence>
<evidence type="ECO:0000313" key="11">
    <source>
        <dbReference type="Proteomes" id="UP000827092"/>
    </source>
</evidence>
<dbReference type="PROSITE" id="PS50835">
    <property type="entry name" value="IG_LIKE"/>
    <property type="match status" value="2"/>
</dbReference>
<keyword evidence="4" id="KW-0677">Repeat</keyword>
<name>A0AAV6TYC0_9ARAC</name>
<dbReference type="PANTHER" id="PTHR12231:SF253">
    <property type="entry name" value="DPR-INTERACTING PROTEIN ETA, ISOFORM B-RELATED"/>
    <property type="match status" value="1"/>
</dbReference>
<dbReference type="EMBL" id="JAFNEN010000826">
    <property type="protein sequence ID" value="KAG8177037.1"/>
    <property type="molecule type" value="Genomic_DNA"/>
</dbReference>
<keyword evidence="2" id="KW-1003">Cell membrane</keyword>
<comment type="subcellular location">
    <subcellularLocation>
        <location evidence="1">Cell membrane</location>
    </subcellularLocation>
</comment>
<dbReference type="PANTHER" id="PTHR12231">
    <property type="entry name" value="CTX-RELATED TYPE I TRANSMEMBRANE PROTEIN"/>
    <property type="match status" value="1"/>
</dbReference>
<keyword evidence="6" id="KW-1015">Disulfide bond</keyword>
<keyword evidence="5" id="KW-0472">Membrane</keyword>
<dbReference type="FunFam" id="2.60.40.10:FF:000328">
    <property type="entry name" value="CLUMA_CG000981, isoform A"/>
    <property type="match status" value="1"/>
</dbReference>
<evidence type="ECO:0000256" key="7">
    <source>
        <dbReference type="ARBA" id="ARBA00023180"/>
    </source>
</evidence>
<dbReference type="InterPro" id="IPR003599">
    <property type="entry name" value="Ig_sub"/>
</dbReference>
<dbReference type="SUPFAM" id="SSF48726">
    <property type="entry name" value="Immunoglobulin"/>
    <property type="match status" value="3"/>
</dbReference>
<feature type="domain" description="Ig-like" evidence="9">
    <location>
        <begin position="69"/>
        <end position="166"/>
    </location>
</feature>
<protein>
    <recommendedName>
        <fullName evidence="9">Ig-like domain-containing protein</fullName>
    </recommendedName>
</protein>
<gene>
    <name evidence="10" type="ORF">JTE90_013191</name>
</gene>
<evidence type="ECO:0000256" key="3">
    <source>
        <dbReference type="ARBA" id="ARBA00022729"/>
    </source>
</evidence>
<evidence type="ECO:0000256" key="2">
    <source>
        <dbReference type="ARBA" id="ARBA00022475"/>
    </source>
</evidence>
<sequence>MRVETKTVLTLHRHVISPSYRITISHSEHRVYTLQIGHLQESDRGPYMCQVNTVPMLSQVVYLDVVVPPEIIEERTSSDMFAREGTDVTLTCAAKGRPAPKLIWRREDYKPILTGNWLDSQMQYNASVHEGSELTILKVSRLHMAAYLCIASNGVPPAMSRRIQLQVNFPPMIWIPNQLIGAALGQNVTIECHTEAHPDSINYWSRHESEIINTGPKFITHFNDSSYKVHMILIVHNVAHSDYGGYSCIARNFIGTTEGTIRLYEIHAPHPVKEPSTAKIQSLDGTSENEAVYPKVFKDDQDEIPRDSKYSNTSIDIQDDKKVDSSCFRWRPSTMLILLSLTVIFVRACLDILGT</sequence>
<dbReference type="GO" id="GO:0005886">
    <property type="term" value="C:plasma membrane"/>
    <property type="evidence" value="ECO:0007669"/>
    <property type="project" value="UniProtKB-SubCell"/>
</dbReference>
<dbReference type="Proteomes" id="UP000827092">
    <property type="component" value="Unassembled WGS sequence"/>
</dbReference>
<dbReference type="AlphaFoldDB" id="A0AAV6TYC0"/>
<dbReference type="SMART" id="SM00408">
    <property type="entry name" value="IGc2"/>
    <property type="match status" value="2"/>
</dbReference>
<accession>A0AAV6TYC0</accession>
<dbReference type="InterPro" id="IPR003598">
    <property type="entry name" value="Ig_sub2"/>
</dbReference>
<evidence type="ECO:0000256" key="1">
    <source>
        <dbReference type="ARBA" id="ARBA00004236"/>
    </source>
</evidence>
<dbReference type="GO" id="GO:0043005">
    <property type="term" value="C:neuron projection"/>
    <property type="evidence" value="ECO:0007669"/>
    <property type="project" value="TreeGrafter"/>
</dbReference>
<reference evidence="10 11" key="1">
    <citation type="journal article" date="2022" name="Nat. Ecol. Evol.">
        <title>A masculinizing supergene underlies an exaggerated male reproductive morph in a spider.</title>
        <authorList>
            <person name="Hendrickx F."/>
            <person name="De Corte Z."/>
            <person name="Sonet G."/>
            <person name="Van Belleghem S.M."/>
            <person name="Kostlbacher S."/>
            <person name="Vangestel C."/>
        </authorList>
    </citation>
    <scope>NUCLEOTIDE SEQUENCE [LARGE SCALE GENOMIC DNA]</scope>
    <source>
        <strain evidence="10">W744_W776</strain>
    </source>
</reference>
<evidence type="ECO:0000256" key="8">
    <source>
        <dbReference type="ARBA" id="ARBA00023319"/>
    </source>
</evidence>
<dbReference type="InterPro" id="IPR051170">
    <property type="entry name" value="Neural/epithelial_adhesion"/>
</dbReference>
<proteinExistence type="predicted"/>
<dbReference type="InterPro" id="IPR036179">
    <property type="entry name" value="Ig-like_dom_sf"/>
</dbReference>
<evidence type="ECO:0000256" key="5">
    <source>
        <dbReference type="ARBA" id="ARBA00023136"/>
    </source>
</evidence>
<feature type="domain" description="Ig-like" evidence="9">
    <location>
        <begin position="170"/>
        <end position="267"/>
    </location>
</feature>
<keyword evidence="11" id="KW-1185">Reference proteome</keyword>
<comment type="caution">
    <text evidence="10">The sequence shown here is derived from an EMBL/GenBank/DDBJ whole genome shotgun (WGS) entry which is preliminary data.</text>
</comment>
<evidence type="ECO:0000259" key="9">
    <source>
        <dbReference type="PROSITE" id="PS50835"/>
    </source>
</evidence>
<keyword evidence="7" id="KW-0325">Glycoprotein</keyword>
<keyword evidence="3" id="KW-0732">Signal</keyword>
<dbReference type="SMART" id="SM00409">
    <property type="entry name" value="IG"/>
    <property type="match status" value="3"/>
</dbReference>
<dbReference type="Pfam" id="PF13927">
    <property type="entry name" value="Ig_3"/>
    <property type="match status" value="2"/>
</dbReference>
<keyword evidence="8" id="KW-0393">Immunoglobulin domain</keyword>
<dbReference type="FunFam" id="2.60.40.10:FF:000376">
    <property type="entry name" value="CLUMA_CG000981, isoform A"/>
    <property type="match status" value="1"/>
</dbReference>
<dbReference type="InterPro" id="IPR013783">
    <property type="entry name" value="Ig-like_fold"/>
</dbReference>